<dbReference type="InterPro" id="IPR006904">
    <property type="entry name" value="DUF716"/>
</dbReference>
<evidence type="ECO:0000256" key="6">
    <source>
        <dbReference type="SAM" id="Phobius"/>
    </source>
</evidence>
<accession>A0AAD4SVD8</accession>
<feature type="transmembrane region" description="Helical" evidence="6">
    <location>
        <begin position="54"/>
        <end position="73"/>
    </location>
</feature>
<evidence type="ECO:0000256" key="4">
    <source>
        <dbReference type="ARBA" id="ARBA00022989"/>
    </source>
</evidence>
<dbReference type="Pfam" id="PF04819">
    <property type="entry name" value="DUF716"/>
    <property type="match status" value="1"/>
</dbReference>
<keyword evidence="3 6" id="KW-0812">Transmembrane</keyword>
<keyword evidence="4 6" id="KW-1133">Transmembrane helix</keyword>
<dbReference type="AlphaFoldDB" id="A0AAD4SVD8"/>
<comment type="similarity">
    <text evidence="2">Belongs to the TMEM45 family.</text>
</comment>
<comment type="subcellular location">
    <subcellularLocation>
        <location evidence="1">Membrane</location>
        <topology evidence="1">Multi-pass membrane protein</topology>
    </subcellularLocation>
</comment>
<feature type="transmembrane region" description="Helical" evidence="6">
    <location>
        <begin position="141"/>
        <end position="162"/>
    </location>
</feature>
<feature type="transmembrane region" description="Helical" evidence="6">
    <location>
        <begin position="111"/>
        <end position="129"/>
    </location>
</feature>
<gene>
    <name evidence="7" type="ORF">MKW98_009795</name>
</gene>
<dbReference type="Proteomes" id="UP001202328">
    <property type="component" value="Unassembled WGS sequence"/>
</dbReference>
<evidence type="ECO:0000256" key="1">
    <source>
        <dbReference type="ARBA" id="ARBA00004141"/>
    </source>
</evidence>
<proteinExistence type="inferred from homology"/>
<dbReference type="PANTHER" id="PTHR47119:SF1">
    <property type="entry name" value="PLANT VIRAL-RESPONSE FAMILY PROTEIN"/>
    <property type="match status" value="1"/>
</dbReference>
<feature type="transmembrane region" description="Helical" evidence="6">
    <location>
        <begin position="79"/>
        <end position="99"/>
    </location>
</feature>
<dbReference type="EMBL" id="JAJJMB010008202">
    <property type="protein sequence ID" value="KAI3925145.1"/>
    <property type="molecule type" value="Genomic_DNA"/>
</dbReference>
<dbReference type="GO" id="GO:0016020">
    <property type="term" value="C:membrane"/>
    <property type="evidence" value="ECO:0007669"/>
    <property type="project" value="UniProtKB-SubCell"/>
</dbReference>
<sequence length="266" mass="29777">MGTFSGHIIPGTLFLAVGIWHIWSAIVRYVSTPRSFKVKAWNPIPGINGKLRNLEIYVITIGCLLDICFELSYAPNLINFEHCGMLIMFFIFGFTALLSQETRFLRLPDEALCLISTTAFSAEYFLFYFHSTSHKGLEGYYHLLLVILIGLCIISTLAGAIIPTSFALDLSSGISITLQGVWFYQMAFTLYGPMMPEGCSLKDDNIECKSLNNQVRGEMLANFQFSSLVFGVFVGVLGIYCFAASRYGHSDLRRLVRLDDDGFDTD</sequence>
<reference evidence="7" key="1">
    <citation type="submission" date="2022-04" db="EMBL/GenBank/DDBJ databases">
        <title>A functionally conserved STORR gene fusion in Papaver species that diverged 16.8 million years ago.</title>
        <authorList>
            <person name="Catania T."/>
        </authorList>
    </citation>
    <scope>NUCLEOTIDE SEQUENCE</scope>
    <source>
        <strain evidence="7">S-188037</strain>
    </source>
</reference>
<keyword evidence="8" id="KW-1185">Reference proteome</keyword>
<evidence type="ECO:0000313" key="8">
    <source>
        <dbReference type="Proteomes" id="UP001202328"/>
    </source>
</evidence>
<evidence type="ECO:0000256" key="3">
    <source>
        <dbReference type="ARBA" id="ARBA00022692"/>
    </source>
</evidence>
<evidence type="ECO:0000256" key="5">
    <source>
        <dbReference type="ARBA" id="ARBA00023136"/>
    </source>
</evidence>
<evidence type="ECO:0000256" key="2">
    <source>
        <dbReference type="ARBA" id="ARBA00006948"/>
    </source>
</evidence>
<protein>
    <recommendedName>
        <fullName evidence="9">Transmembrane protein 45B</fullName>
    </recommendedName>
</protein>
<keyword evidence="5 6" id="KW-0472">Membrane</keyword>
<feature type="transmembrane region" description="Helical" evidence="6">
    <location>
        <begin position="223"/>
        <end position="244"/>
    </location>
</feature>
<feature type="transmembrane region" description="Helical" evidence="6">
    <location>
        <begin position="174"/>
        <end position="194"/>
    </location>
</feature>
<feature type="transmembrane region" description="Helical" evidence="6">
    <location>
        <begin position="12"/>
        <end position="30"/>
    </location>
</feature>
<dbReference type="PANTHER" id="PTHR47119">
    <property type="entry name" value="PLANT VIRAL-RESPONSE FAMILY PROTEIN"/>
    <property type="match status" value="1"/>
</dbReference>
<evidence type="ECO:0000313" key="7">
    <source>
        <dbReference type="EMBL" id="KAI3925145.1"/>
    </source>
</evidence>
<name>A0AAD4SVD8_9MAGN</name>
<evidence type="ECO:0008006" key="9">
    <source>
        <dbReference type="Google" id="ProtNLM"/>
    </source>
</evidence>
<organism evidence="7 8">
    <name type="scientific">Papaver atlanticum</name>
    <dbReference type="NCBI Taxonomy" id="357466"/>
    <lineage>
        <taxon>Eukaryota</taxon>
        <taxon>Viridiplantae</taxon>
        <taxon>Streptophyta</taxon>
        <taxon>Embryophyta</taxon>
        <taxon>Tracheophyta</taxon>
        <taxon>Spermatophyta</taxon>
        <taxon>Magnoliopsida</taxon>
        <taxon>Ranunculales</taxon>
        <taxon>Papaveraceae</taxon>
        <taxon>Papaveroideae</taxon>
        <taxon>Papaver</taxon>
    </lineage>
</organism>
<comment type="caution">
    <text evidence="7">The sequence shown here is derived from an EMBL/GenBank/DDBJ whole genome shotgun (WGS) entry which is preliminary data.</text>
</comment>